<protein>
    <recommendedName>
        <fullName evidence="2">SHOCT domain-containing protein</fullName>
    </recommendedName>
</protein>
<dbReference type="Proteomes" id="UP001189429">
    <property type="component" value="Unassembled WGS sequence"/>
</dbReference>
<feature type="domain" description="SHOCT" evidence="2">
    <location>
        <begin position="181"/>
        <end position="204"/>
    </location>
</feature>
<accession>A0ABN9YBH7</accession>
<comment type="caution">
    <text evidence="3">The sequence shown here is derived from an EMBL/GenBank/DDBJ whole genome shotgun (WGS) entry which is preliminary data.</text>
</comment>
<dbReference type="InterPro" id="IPR018649">
    <property type="entry name" value="SHOCT"/>
</dbReference>
<proteinExistence type="predicted"/>
<keyword evidence="1" id="KW-0175">Coiled coil</keyword>
<feature type="coiled-coil region" evidence="1">
    <location>
        <begin position="245"/>
        <end position="276"/>
    </location>
</feature>
<organism evidence="3 4">
    <name type="scientific">Prorocentrum cordatum</name>
    <dbReference type="NCBI Taxonomy" id="2364126"/>
    <lineage>
        <taxon>Eukaryota</taxon>
        <taxon>Sar</taxon>
        <taxon>Alveolata</taxon>
        <taxon>Dinophyceae</taxon>
        <taxon>Prorocentrales</taxon>
        <taxon>Prorocentraceae</taxon>
        <taxon>Prorocentrum</taxon>
    </lineage>
</organism>
<reference evidence="3" key="1">
    <citation type="submission" date="2023-10" db="EMBL/GenBank/DDBJ databases">
        <authorList>
            <person name="Chen Y."/>
            <person name="Shah S."/>
            <person name="Dougan E. K."/>
            <person name="Thang M."/>
            <person name="Chan C."/>
        </authorList>
    </citation>
    <scope>NUCLEOTIDE SEQUENCE [LARGE SCALE GENOMIC DNA]</scope>
</reference>
<evidence type="ECO:0000256" key="1">
    <source>
        <dbReference type="SAM" id="Coils"/>
    </source>
</evidence>
<sequence length="421" mass="45192">MNPKEIWANIGGSNARGKNHQFPPWAPALGADVPEGDYNKIMDALRPLLANQPHRQDCVADCSSLLCGATLGILSCPWCYLKMKIHKFNAKLKELPGSLGLTGVRIELTEGGYEENWVDSEGQPLMLRFRPRGPPWGYNVIFTLPASLSWPPNGAPGQHMMAAPATAVVIGAQDVAQKIMSLKQLLDAGALTQEEFDAKKQQLMDQMWGFPHVDSLGLEGHLECQELERATAEKREQQAFIASIIEEKQRQCQQAKEQHQEKIRALAHQARRASRARKAAGTRGSGGAIPVASGVAPAGPPGAAQAATLDLALLDKMSPGTLPSTSASARQALGEKRRRQLLGGQADEGVAVTRACDAACLDSLKQALERRLELLQGMNARLRQALGPAGQPGGGPLVGGTEEFARLEREVAVLLSPDVAV</sequence>
<gene>
    <name evidence="3" type="ORF">PCOR1329_LOCUS83195</name>
</gene>
<evidence type="ECO:0000259" key="2">
    <source>
        <dbReference type="Pfam" id="PF09851"/>
    </source>
</evidence>
<dbReference type="Pfam" id="PF09851">
    <property type="entry name" value="SHOCT"/>
    <property type="match status" value="1"/>
</dbReference>
<keyword evidence="4" id="KW-1185">Reference proteome</keyword>
<evidence type="ECO:0000313" key="4">
    <source>
        <dbReference type="Proteomes" id="UP001189429"/>
    </source>
</evidence>
<name>A0ABN9YBH7_9DINO</name>
<evidence type="ECO:0000313" key="3">
    <source>
        <dbReference type="EMBL" id="CAK0908539.1"/>
    </source>
</evidence>
<dbReference type="EMBL" id="CAUYUJ010022037">
    <property type="protein sequence ID" value="CAK0908539.1"/>
    <property type="molecule type" value="Genomic_DNA"/>
</dbReference>